<feature type="transmembrane region" description="Helical" evidence="7">
    <location>
        <begin position="61"/>
        <end position="81"/>
    </location>
</feature>
<gene>
    <name evidence="9" type="ORF">S1001342_02872</name>
</gene>
<dbReference type="GO" id="GO:0042128">
    <property type="term" value="P:nitrate assimilation"/>
    <property type="evidence" value="ECO:0007669"/>
    <property type="project" value="UniProtKB-KW"/>
</dbReference>
<dbReference type="PROSITE" id="PS50850">
    <property type="entry name" value="MFS"/>
    <property type="match status" value="1"/>
</dbReference>
<feature type="transmembrane region" description="Helical" evidence="7">
    <location>
        <begin position="287"/>
        <end position="306"/>
    </location>
</feature>
<keyword evidence="3 7" id="KW-0812">Transmembrane</keyword>
<comment type="subcellular location">
    <subcellularLocation>
        <location evidence="1">Membrane</location>
        <topology evidence="1">Multi-pass membrane protein</topology>
    </subcellularLocation>
</comment>
<dbReference type="CDD" id="cd17341">
    <property type="entry name" value="MFS_NRT2_like"/>
    <property type="match status" value="1"/>
</dbReference>
<reference evidence="9 10" key="1">
    <citation type="submission" date="2017-05" db="EMBL/GenBank/DDBJ databases">
        <title>Genome sequence of Acetobacter pasteurianus subsp. pasteurianus strain SRCM101342.</title>
        <authorList>
            <person name="Cho S.H."/>
        </authorList>
    </citation>
    <scope>NUCLEOTIDE SEQUENCE [LARGE SCALE GENOMIC DNA]</scope>
    <source>
        <strain evidence="9 10">SRCM101342</strain>
        <plasmid evidence="10">pap1342-2</plasmid>
    </source>
</reference>
<keyword evidence="9" id="KW-0614">Plasmid</keyword>
<feature type="transmembrane region" description="Helical" evidence="7">
    <location>
        <begin position="252"/>
        <end position="275"/>
    </location>
</feature>
<geneLocation type="plasmid" evidence="10">
    <name>pap1342-2</name>
</geneLocation>
<dbReference type="PANTHER" id="PTHR23515">
    <property type="entry name" value="HIGH-AFFINITY NITRATE TRANSPORTER 2.3"/>
    <property type="match status" value="1"/>
</dbReference>
<proteinExistence type="inferred from homology"/>
<feature type="transmembrane region" description="Helical" evidence="7">
    <location>
        <begin position="222"/>
        <end position="246"/>
    </location>
</feature>
<dbReference type="InterPro" id="IPR020846">
    <property type="entry name" value="MFS_dom"/>
</dbReference>
<feature type="transmembrane region" description="Helical" evidence="7">
    <location>
        <begin position="23"/>
        <end position="41"/>
    </location>
</feature>
<comment type="similarity">
    <text evidence="2">Belongs to the major facilitator superfamily. Nitrate/nitrite porter (TC 2.A.1.8) family.</text>
</comment>
<dbReference type="GO" id="GO:0015112">
    <property type="term" value="F:nitrate transmembrane transporter activity"/>
    <property type="evidence" value="ECO:0007669"/>
    <property type="project" value="InterPro"/>
</dbReference>
<evidence type="ECO:0000313" key="10">
    <source>
        <dbReference type="Proteomes" id="UP000196205"/>
    </source>
</evidence>
<dbReference type="Proteomes" id="UP000196205">
    <property type="component" value="Plasmid pAP1342-2"/>
</dbReference>
<feature type="transmembrane region" description="Helical" evidence="7">
    <location>
        <begin position="312"/>
        <end position="330"/>
    </location>
</feature>
<feature type="domain" description="Major facilitator superfamily (MFS) profile" evidence="8">
    <location>
        <begin position="22"/>
        <end position="400"/>
    </location>
</feature>
<keyword evidence="5" id="KW-0534">Nitrate assimilation</keyword>
<dbReference type="Gene3D" id="1.20.1250.20">
    <property type="entry name" value="MFS general substrate transporter like domains"/>
    <property type="match status" value="2"/>
</dbReference>
<dbReference type="InterPro" id="IPR036259">
    <property type="entry name" value="MFS_trans_sf"/>
</dbReference>
<evidence type="ECO:0000256" key="6">
    <source>
        <dbReference type="ARBA" id="ARBA00023136"/>
    </source>
</evidence>
<feature type="transmembrane region" description="Helical" evidence="7">
    <location>
        <begin position="88"/>
        <end position="108"/>
    </location>
</feature>
<evidence type="ECO:0000313" key="9">
    <source>
        <dbReference type="EMBL" id="ARW49162.1"/>
    </source>
</evidence>
<evidence type="ECO:0000256" key="2">
    <source>
        <dbReference type="ARBA" id="ARBA00008432"/>
    </source>
</evidence>
<dbReference type="InterPro" id="IPR011701">
    <property type="entry name" value="MFS"/>
</dbReference>
<name>A0A1Y0Y414_ACEPA</name>
<feature type="transmembrane region" description="Helical" evidence="7">
    <location>
        <begin position="172"/>
        <end position="196"/>
    </location>
</feature>
<feature type="transmembrane region" description="Helical" evidence="7">
    <location>
        <begin position="374"/>
        <end position="395"/>
    </location>
</feature>
<keyword evidence="4 7" id="KW-1133">Transmembrane helix</keyword>
<evidence type="ECO:0000256" key="3">
    <source>
        <dbReference type="ARBA" id="ARBA00022692"/>
    </source>
</evidence>
<protein>
    <submittedName>
        <fullName evidence="9">Nitrate transporter</fullName>
    </submittedName>
</protein>
<evidence type="ECO:0000256" key="7">
    <source>
        <dbReference type="SAM" id="Phobius"/>
    </source>
</evidence>
<dbReference type="AlphaFoldDB" id="A0A1Y0Y414"/>
<dbReference type="InterPro" id="IPR044772">
    <property type="entry name" value="NO3_transporter"/>
</dbReference>
<evidence type="ECO:0000259" key="8">
    <source>
        <dbReference type="PROSITE" id="PS50850"/>
    </source>
</evidence>
<dbReference type="EMBL" id="CP021511">
    <property type="protein sequence ID" value="ARW49162.1"/>
    <property type="molecule type" value="Genomic_DNA"/>
</dbReference>
<evidence type="ECO:0000256" key="5">
    <source>
        <dbReference type="ARBA" id="ARBA00023063"/>
    </source>
</evidence>
<feature type="transmembrane region" description="Helical" evidence="7">
    <location>
        <begin position="148"/>
        <end position="166"/>
    </location>
</feature>
<dbReference type="GO" id="GO:0016020">
    <property type="term" value="C:membrane"/>
    <property type="evidence" value="ECO:0007669"/>
    <property type="project" value="UniProtKB-SubCell"/>
</dbReference>
<dbReference type="SUPFAM" id="SSF103473">
    <property type="entry name" value="MFS general substrate transporter"/>
    <property type="match status" value="1"/>
</dbReference>
<accession>A0A1Y0Y414</accession>
<feature type="transmembrane region" description="Helical" evidence="7">
    <location>
        <begin position="114"/>
        <end position="136"/>
    </location>
</feature>
<keyword evidence="6 7" id="KW-0472">Membrane</keyword>
<evidence type="ECO:0000256" key="4">
    <source>
        <dbReference type="ARBA" id="ARBA00022989"/>
    </source>
</evidence>
<dbReference type="Pfam" id="PF07690">
    <property type="entry name" value="MFS_1"/>
    <property type="match status" value="1"/>
</dbReference>
<feature type="transmembrane region" description="Helical" evidence="7">
    <location>
        <begin position="342"/>
        <end position="362"/>
    </location>
</feature>
<evidence type="ECO:0000256" key="1">
    <source>
        <dbReference type="ARBA" id="ARBA00004141"/>
    </source>
</evidence>
<organism evidence="9 10">
    <name type="scientific">Acetobacter pasteurianus subsp. pasteurianus</name>
    <dbReference type="NCBI Taxonomy" id="481145"/>
    <lineage>
        <taxon>Bacteria</taxon>
        <taxon>Pseudomonadati</taxon>
        <taxon>Pseudomonadota</taxon>
        <taxon>Alphaproteobacteria</taxon>
        <taxon>Acetobacterales</taxon>
        <taxon>Acetobacteraceae</taxon>
        <taxon>Acetobacter</taxon>
    </lineage>
</organism>
<sequence length="416" mass="42983">MLMTETGCDDVDKGFLKAGNPRTLLAAFLYFDVSFMVWVLLGPLGISIAHDLHLNAGQKGLLVATPVLAGALLRVVAGALVDHFGPRRVTIGAQIFVIAGLFVTWLVAPHSYAALFGVALVLGVAGASFAVALPLASAWYPPQYQGTALGIAGAGNSGTALASLFAPGLAALYGWVNVLGLATLPLMAVLIVFCFLASEPPERRVGGGLTTWLPVLRNADCWALMFFYGVTFGGFVGLASFLTIYFNDQYGLSPAIAGTCTALVVFVGSFVRPLGGAMADRIGGERALSILYTLAAGIFAVIGVGLPTIWLAFPAFFLGMLVLGLGNGAVFQLVPTRFPTRVGILTGLVGMSGGVGGFYLASSLGAARQMTGSYGPGFLCFAVIALAALACVSFCRRRWMAKSNGIPTGANAPGAL</sequence>